<comment type="caution">
    <text evidence="2">The sequence shown here is derived from an EMBL/GenBank/DDBJ whole genome shotgun (WGS) entry which is preliminary data.</text>
</comment>
<gene>
    <name evidence="2" type="ORF">ST47_g5091</name>
</gene>
<dbReference type="PANTHER" id="PTHR47098">
    <property type="entry name" value="PROTEIN MAK32"/>
    <property type="match status" value="1"/>
</dbReference>
<dbReference type="Gene3D" id="3.40.1190.20">
    <property type="match status" value="1"/>
</dbReference>
<dbReference type="STRING" id="5454.A0A163ELI7"/>
<dbReference type="SUPFAM" id="SSF53613">
    <property type="entry name" value="Ribokinase-like"/>
    <property type="match status" value="1"/>
</dbReference>
<evidence type="ECO:0000313" key="3">
    <source>
        <dbReference type="Proteomes" id="UP000076837"/>
    </source>
</evidence>
<evidence type="ECO:0000259" key="1">
    <source>
        <dbReference type="Pfam" id="PF00294"/>
    </source>
</evidence>
<proteinExistence type="predicted"/>
<protein>
    <recommendedName>
        <fullName evidence="1">Carbohydrate kinase PfkB domain-containing protein</fullName>
    </recommendedName>
</protein>
<dbReference type="InterPro" id="IPR029056">
    <property type="entry name" value="Ribokinase-like"/>
</dbReference>
<dbReference type="PANTHER" id="PTHR47098:SF2">
    <property type="entry name" value="PROTEIN MAK32"/>
    <property type="match status" value="1"/>
</dbReference>
<dbReference type="EMBL" id="JYNV01000185">
    <property type="protein sequence ID" value="KZM23759.1"/>
    <property type="molecule type" value="Genomic_DNA"/>
</dbReference>
<reference evidence="2 3" key="1">
    <citation type="journal article" date="2016" name="Sci. Rep.">
        <title>Draft genome sequencing and secretome analysis of fungal phytopathogen Ascochyta rabiei provides insight into the necrotrophic effector repertoire.</title>
        <authorList>
            <person name="Verma S."/>
            <person name="Gazara R.K."/>
            <person name="Nizam S."/>
            <person name="Parween S."/>
            <person name="Chattopadhyay D."/>
            <person name="Verma P.K."/>
        </authorList>
    </citation>
    <scope>NUCLEOTIDE SEQUENCE [LARGE SCALE GENOMIC DNA]</scope>
    <source>
        <strain evidence="2 3">ArDII</strain>
    </source>
</reference>
<dbReference type="Proteomes" id="UP000076837">
    <property type="component" value="Unassembled WGS sequence"/>
</dbReference>
<dbReference type="Pfam" id="PF00294">
    <property type="entry name" value="PfkB"/>
    <property type="match status" value="1"/>
</dbReference>
<evidence type="ECO:0000313" key="2">
    <source>
        <dbReference type="EMBL" id="KZM23759.1"/>
    </source>
</evidence>
<sequence length="348" mass="37682">MANAGSPIDMCTLGMFILDEIEFPAPKPGVKDIVGGAGAYSALGARIFSPPPRSRSVGWIVDCGSDFPGALREYIASWESGVLMRETPGRLTTRGWNGYGEKEHRAFRYTTPKLRLGHEDIQDTDLLWARSFHLICSPARCMELVRNVVQLRTQASPTTERPLFLWEPVPDLCVPGELDRCVQALKHVDVVSPNHGELGGFFGQSTDGAEQVHHRLVESLCGQWLESGIGPNGSGGVVVRSGKDGCLVARRGLRRWMPAYHEDSDKVVDPTGGGNGFLGGLAVGLVRCGGVAELEEAAVWGSVSASFAIEQVGMPVLAHDAQGETWNGVSVSERMAAFKQRLDRYVQP</sequence>
<accession>A0A163ELI7</accession>
<organism evidence="2 3">
    <name type="scientific">Didymella rabiei</name>
    <name type="common">Chickpea ascochyta blight fungus</name>
    <name type="synonym">Mycosphaerella rabiei</name>
    <dbReference type="NCBI Taxonomy" id="5454"/>
    <lineage>
        <taxon>Eukaryota</taxon>
        <taxon>Fungi</taxon>
        <taxon>Dikarya</taxon>
        <taxon>Ascomycota</taxon>
        <taxon>Pezizomycotina</taxon>
        <taxon>Dothideomycetes</taxon>
        <taxon>Pleosporomycetidae</taxon>
        <taxon>Pleosporales</taxon>
        <taxon>Pleosporineae</taxon>
        <taxon>Didymellaceae</taxon>
        <taxon>Ascochyta</taxon>
    </lineage>
</organism>
<dbReference type="InterPro" id="IPR011611">
    <property type="entry name" value="PfkB_dom"/>
</dbReference>
<keyword evidence="3" id="KW-1185">Reference proteome</keyword>
<name>A0A163ELI7_DIDRA</name>
<feature type="domain" description="Carbohydrate kinase PfkB" evidence="1">
    <location>
        <begin position="179"/>
        <end position="313"/>
    </location>
</feature>
<dbReference type="AlphaFoldDB" id="A0A163ELI7"/>